<feature type="region of interest" description="Disordered" evidence="2">
    <location>
        <begin position="367"/>
        <end position="386"/>
    </location>
</feature>
<dbReference type="InterPro" id="IPR019734">
    <property type="entry name" value="TPR_rpt"/>
</dbReference>
<evidence type="ECO:0000256" key="2">
    <source>
        <dbReference type="SAM" id="MobiDB-lite"/>
    </source>
</evidence>
<dbReference type="SMART" id="SM00028">
    <property type="entry name" value="TPR"/>
    <property type="match status" value="3"/>
</dbReference>
<evidence type="ECO:0000313" key="3">
    <source>
        <dbReference type="EMBL" id="CEM50650.1"/>
    </source>
</evidence>
<feature type="compositionally biased region" description="Basic and acidic residues" evidence="2">
    <location>
        <begin position="450"/>
        <end position="460"/>
    </location>
</feature>
<sequence>MPSSAGKVVLLGVLGWGGFAACGLSTSAFLHSSPVPRSRREASVGSKSFPSSRLYLSVPSDSPPFSSPSLPTVFVSETAFDSLSSLPASSGSQLPQSLASSSSFTLSKLPEVVEDTYDYQRDIQRNKDLVYGGTVDMDETDPDFSAMGKDTAPVKDPIRSPETAALNLFETALFGYGLYAIVQVLREELYYRDRYKEVKDIVNKGTEGEVTKAAEQFVVLGTSLGAKKQYEAAILLFTLAKQMLPTGANFKKGALNNALGNAYYEVNCFDQSIHYYRQAIRADPKRANYYAGLARALLSRGDEDLALLAAKMAKKRDQMCELAISVEQDISKRRIRSKLEEKQKLDGTVKVGGMDIPLEYVRDVGSNKLGGQDEGEDSTGSLDENKLLGFREKQKRKQQAEEAAEAAKEAELEAERQKRINGGKTDEEIKRERKKKIKERKRAEYRKKKERELFGKGKRR</sequence>
<dbReference type="InterPro" id="IPR011990">
    <property type="entry name" value="TPR-like_helical_dom_sf"/>
</dbReference>
<protein>
    <submittedName>
        <fullName evidence="3">Uncharacterized protein</fullName>
    </submittedName>
</protein>
<dbReference type="PROSITE" id="PS50005">
    <property type="entry name" value="TPR"/>
    <property type="match status" value="1"/>
</dbReference>
<dbReference type="EMBL" id="CDMZ01004715">
    <property type="protein sequence ID" value="CEM50650.1"/>
    <property type="molecule type" value="Genomic_DNA"/>
</dbReference>
<organism evidence="3">
    <name type="scientific">Chromera velia CCMP2878</name>
    <dbReference type="NCBI Taxonomy" id="1169474"/>
    <lineage>
        <taxon>Eukaryota</taxon>
        <taxon>Sar</taxon>
        <taxon>Alveolata</taxon>
        <taxon>Colpodellida</taxon>
        <taxon>Chromeraceae</taxon>
        <taxon>Chromera</taxon>
    </lineage>
</organism>
<evidence type="ECO:0000256" key="1">
    <source>
        <dbReference type="PROSITE-ProRule" id="PRU00339"/>
    </source>
</evidence>
<dbReference type="VEuPathDB" id="CryptoDB:Cvel_10091"/>
<dbReference type="AlphaFoldDB" id="A0A0G4I1C6"/>
<dbReference type="SUPFAM" id="SSF48452">
    <property type="entry name" value="TPR-like"/>
    <property type="match status" value="1"/>
</dbReference>
<reference evidence="3" key="1">
    <citation type="submission" date="2014-11" db="EMBL/GenBank/DDBJ databases">
        <authorList>
            <person name="Otto D Thomas"/>
            <person name="Naeem Raeece"/>
        </authorList>
    </citation>
    <scope>NUCLEOTIDE SEQUENCE</scope>
</reference>
<feature type="compositionally biased region" description="Basic residues" evidence="2">
    <location>
        <begin position="432"/>
        <end position="449"/>
    </location>
</feature>
<name>A0A0G4I1C6_9ALVE</name>
<dbReference type="Gene3D" id="1.25.40.10">
    <property type="entry name" value="Tetratricopeptide repeat domain"/>
    <property type="match status" value="1"/>
</dbReference>
<feature type="region of interest" description="Disordered" evidence="2">
    <location>
        <begin position="393"/>
        <end position="460"/>
    </location>
</feature>
<keyword evidence="1" id="KW-0802">TPR repeat</keyword>
<feature type="repeat" description="TPR" evidence="1">
    <location>
        <begin position="253"/>
        <end position="286"/>
    </location>
</feature>
<accession>A0A0G4I1C6</accession>
<dbReference type="PROSITE" id="PS51257">
    <property type="entry name" value="PROKAR_LIPOPROTEIN"/>
    <property type="match status" value="1"/>
</dbReference>
<proteinExistence type="predicted"/>
<feature type="compositionally biased region" description="Basic and acidic residues" evidence="2">
    <location>
        <begin position="405"/>
        <end position="431"/>
    </location>
</feature>
<gene>
    <name evidence="3" type="ORF">Cvel_10091</name>
</gene>